<dbReference type="AlphaFoldDB" id="A0A3B0XPF6"/>
<accession>A0A3B0XPF6</accession>
<sequence length="67" mass="7684">MWLIEWFDLPSKARISVVCGDAPEYISKMRLESTGLIFSDLYEASGMSQVQVQRQLGCFLLQKRAEI</sequence>
<reference evidence="1" key="1">
    <citation type="submission" date="2018-06" db="EMBL/GenBank/DDBJ databases">
        <authorList>
            <person name="Zhirakovskaya E."/>
        </authorList>
    </citation>
    <scope>NUCLEOTIDE SEQUENCE</scope>
</reference>
<protein>
    <submittedName>
        <fullName evidence="1">Uncharacterized protein</fullName>
    </submittedName>
</protein>
<organism evidence="1">
    <name type="scientific">hydrothermal vent metagenome</name>
    <dbReference type="NCBI Taxonomy" id="652676"/>
    <lineage>
        <taxon>unclassified sequences</taxon>
        <taxon>metagenomes</taxon>
        <taxon>ecological metagenomes</taxon>
    </lineage>
</organism>
<proteinExistence type="predicted"/>
<evidence type="ECO:0000313" key="1">
    <source>
        <dbReference type="EMBL" id="VAW58034.1"/>
    </source>
</evidence>
<gene>
    <name evidence="1" type="ORF">MNBD_GAMMA11-2480</name>
</gene>
<dbReference type="EMBL" id="UOFG01000010">
    <property type="protein sequence ID" value="VAW58034.1"/>
    <property type="molecule type" value="Genomic_DNA"/>
</dbReference>
<name>A0A3B0XPF6_9ZZZZ</name>